<dbReference type="EMBL" id="KX306821">
    <property type="protein sequence ID" value="AOC61483.1"/>
    <property type="molecule type" value="Genomic_DNA"/>
</dbReference>
<dbReference type="GO" id="GO:0003964">
    <property type="term" value="F:RNA-directed DNA polymerase activity"/>
    <property type="evidence" value="ECO:0007669"/>
    <property type="project" value="UniProtKB-KW"/>
</dbReference>
<dbReference type="InterPro" id="IPR013597">
    <property type="entry name" value="Mat_intron_G2"/>
</dbReference>
<name>A0A1B2RYR8_9CHLO</name>
<dbReference type="CDD" id="cd01651">
    <property type="entry name" value="RT_G2_intron"/>
    <property type="match status" value="1"/>
</dbReference>
<gene>
    <name evidence="2" type="primary">orf550</name>
</gene>
<geneLocation type="chloroplast" evidence="2"/>
<dbReference type="AlphaFoldDB" id="A0A1B2RYR8"/>
<dbReference type="Pfam" id="PF08388">
    <property type="entry name" value="GIIM"/>
    <property type="match status" value="1"/>
</dbReference>
<dbReference type="PANTHER" id="PTHR34047:SF10">
    <property type="entry name" value="GROUP II INTRON-ASSOCIATED OPEN READING FRAME"/>
    <property type="match status" value="1"/>
</dbReference>
<evidence type="ECO:0000259" key="1">
    <source>
        <dbReference type="PROSITE" id="PS50878"/>
    </source>
</evidence>
<dbReference type="InterPro" id="IPR000477">
    <property type="entry name" value="RT_dom"/>
</dbReference>
<dbReference type="SUPFAM" id="SSF56672">
    <property type="entry name" value="DNA/RNA polymerases"/>
    <property type="match status" value="1"/>
</dbReference>
<keyword evidence="2" id="KW-0695">RNA-directed DNA polymerase</keyword>
<reference evidence="2" key="1">
    <citation type="journal article" date="2016" name="Genome Biol. Evol.">
        <title>Mitochondrion-to-Chloroplast DNA Transfers and Intragenomic Proliferation of Chloroplast Group II Introns in Gloeotilopsis Green Algae (Ulotrichales, Ulvophyceae).</title>
        <authorList>
            <person name="Turmel M."/>
            <person name="Otis C."/>
            <person name="Lemieux C."/>
        </authorList>
    </citation>
    <scope>NUCLEOTIDE SEQUENCE</scope>
</reference>
<dbReference type="InterPro" id="IPR051083">
    <property type="entry name" value="GrpII_Intron_Splice-Mob/Def"/>
</dbReference>
<dbReference type="Pfam" id="PF13655">
    <property type="entry name" value="RVT_N"/>
    <property type="match status" value="1"/>
</dbReference>
<organism evidence="2">
    <name type="scientific">Rhexinema sarcinoideum</name>
    <dbReference type="NCBI Taxonomy" id="43261"/>
    <lineage>
        <taxon>Eukaryota</taxon>
        <taxon>Viridiplantae</taxon>
        <taxon>Chlorophyta</taxon>
        <taxon>core chlorophytes</taxon>
        <taxon>Ulvophyceae</taxon>
        <taxon>OUU clade</taxon>
        <taxon>Ulotrichales</taxon>
        <taxon>Helicodictyaceae</taxon>
        <taxon>Rhexinema</taxon>
    </lineage>
</organism>
<keyword evidence="2" id="KW-0934">Plastid</keyword>
<dbReference type="InterPro" id="IPR043502">
    <property type="entry name" value="DNA/RNA_pol_sf"/>
</dbReference>
<sequence length="550" mass="63225">MENQKPKSKEGWNAISWSAIELYIQKLQKRIYSATKNGDIKLVRSLQSIVINSHQAKLLATRWVTQNNTGKKLAGIDGIKYLTPSKRFELARSLKIPSKSRPLRKIWISNFSDKQKTLLLKQGCGKGPGKTKYPLSIPTLFDKANQTLLKLALEPEWEAKFEPNSYGLRPGRNCHDAMKQIYLTIFKKPKYVLKAEIQTCFDQINHEKLLKKLNYKGKIHKQIKHWLKSGIFNKKCFAEMENSTPDLNCDISSLLVNIALNDLETLVKELVICMPLRYSTGVRTGKIMGLRDRNSSLSLIKYAGDFVVLHENKEVIFKCKEVISNWLVDIGLKLSNAQLSHTLEGTKADLADPEFSKTPGFDFLGFTVRQFKKKYRGLNGIDTKITPAKDKQKKHLEKIAKIVRQCHMASQEEIIFKLNLIIAKWALYYGTSDANTVGILKKMDYLLYLKLRRWGKRKTKSSKSSLNKYWKKIETKKFVFATEINGKLVKLHCYSDFARSLRNDYVKVKSETSPFNGDETYWASRLRKECLYESNSIGAIKSAKRKMKSL</sequence>
<dbReference type="PROSITE" id="PS50878">
    <property type="entry name" value="RT_POL"/>
    <property type="match status" value="1"/>
</dbReference>
<keyword evidence="2" id="KW-0808">Transferase</keyword>
<dbReference type="PANTHER" id="PTHR34047">
    <property type="entry name" value="NUCLEAR INTRON MATURASE 1, MITOCHONDRIAL-RELATED"/>
    <property type="match status" value="1"/>
</dbReference>
<keyword evidence="2" id="KW-0150">Chloroplast</keyword>
<dbReference type="InterPro" id="IPR025960">
    <property type="entry name" value="RVT_N"/>
</dbReference>
<keyword evidence="2" id="KW-0548">Nucleotidyltransferase</keyword>
<proteinExistence type="predicted"/>
<accession>A0A1B2RYR8</accession>
<dbReference type="Pfam" id="PF00078">
    <property type="entry name" value="RVT_1"/>
    <property type="match status" value="1"/>
</dbReference>
<protein>
    <submittedName>
        <fullName evidence="2">Putative reverse transcriptase and intron maturase</fullName>
    </submittedName>
</protein>
<feature type="domain" description="Reverse transcriptase" evidence="1">
    <location>
        <begin position="100"/>
        <end position="368"/>
    </location>
</feature>
<evidence type="ECO:0000313" key="2">
    <source>
        <dbReference type="EMBL" id="AOC61483.1"/>
    </source>
</evidence>